<dbReference type="PROSITE" id="PS51192">
    <property type="entry name" value="HELICASE_ATP_BIND_1"/>
    <property type="match status" value="1"/>
</dbReference>
<feature type="domain" description="Helicase C-terminal" evidence="10">
    <location>
        <begin position="223"/>
        <end position="382"/>
    </location>
</feature>
<evidence type="ECO:0000259" key="10">
    <source>
        <dbReference type="PROSITE" id="PS51194"/>
    </source>
</evidence>
<dbReference type="InterPro" id="IPR011545">
    <property type="entry name" value="DEAD/DEAH_box_helicase_dom"/>
</dbReference>
<keyword evidence="2" id="KW-0547">Nucleotide-binding</keyword>
<dbReference type="InterPro" id="IPR014001">
    <property type="entry name" value="Helicase_ATP-bd"/>
</dbReference>
<dbReference type="InterPro" id="IPR001650">
    <property type="entry name" value="Helicase_C-like"/>
</dbReference>
<keyword evidence="6" id="KW-0694">RNA-binding</keyword>
<dbReference type="EMBL" id="GIBP01002499">
    <property type="protein sequence ID" value="NDV31468.1"/>
    <property type="molecule type" value="Transcribed_RNA"/>
</dbReference>
<evidence type="ECO:0000256" key="5">
    <source>
        <dbReference type="ARBA" id="ARBA00022840"/>
    </source>
</evidence>
<evidence type="ECO:0000256" key="4">
    <source>
        <dbReference type="ARBA" id="ARBA00022806"/>
    </source>
</evidence>
<dbReference type="SMART" id="SM00490">
    <property type="entry name" value="HELICc"/>
    <property type="match status" value="1"/>
</dbReference>
<evidence type="ECO:0000256" key="2">
    <source>
        <dbReference type="ARBA" id="ARBA00022741"/>
    </source>
</evidence>
<evidence type="ECO:0000256" key="6">
    <source>
        <dbReference type="ARBA" id="ARBA00022884"/>
    </source>
</evidence>
<dbReference type="GO" id="GO:0003723">
    <property type="term" value="F:RNA binding"/>
    <property type="evidence" value="ECO:0007669"/>
    <property type="project" value="UniProtKB-KW"/>
</dbReference>
<proteinExistence type="predicted"/>
<reference evidence="11" key="1">
    <citation type="journal article" date="2020" name="J. Eukaryot. Microbiol.">
        <title>De novo Sequencing, Assembly and Annotation of the Transcriptome for the Free-Living Testate Amoeba Arcella intermedia.</title>
        <authorList>
            <person name="Ribeiro G.M."/>
            <person name="Porfirio-Sousa A.L."/>
            <person name="Maurer-Alcala X.X."/>
            <person name="Katz L.A."/>
            <person name="Lahr D.J.G."/>
        </authorList>
    </citation>
    <scope>NUCLEOTIDE SEQUENCE</scope>
</reference>
<dbReference type="GO" id="GO:0016787">
    <property type="term" value="F:hydrolase activity"/>
    <property type="evidence" value="ECO:0007669"/>
    <property type="project" value="UniProtKB-KW"/>
</dbReference>
<accession>A0A6B2L3P0</accession>
<sequence length="434" mass="49071">MDFELGPVINHNLTLAKFTVPTPIQKAAVPIIMKRRDLMACAQTGSGKTFAFLGPIISLLIRTGTDEDNRDRRKVTYPECLILAPTRELAIQIHFQARKFTYRSHLKTVCVYGGADFRTQAFDIEKGCNILVATPGRLLDMMERGKISLDHLRFLAIDEADRMLDMGFEPQIQKVVEYCPGTDMRQTLMFSATFPKSIQRLAKDFLKDYVFLRVGRVGSTTDNITQRIWFVEEGDKKDALLEVLNSVDGLTLVFVETKRSVDCLEEFLYSNNFSVISIHGDRSQKEREAALEAFRTQQARILVATDVAARGLDVKDVKHVINFDMPHDIDDYVHRIGRTGRCGTEGLATAFFNDKNRNLAKDLVSLLEESAQSVDPWLSQYASSSYGSKSGTPRLPPYKRSNRIITRKAETFISRGKSSFSNPGWDDSDEGEWK</sequence>
<dbReference type="Pfam" id="PF00271">
    <property type="entry name" value="Helicase_C"/>
    <property type="match status" value="1"/>
</dbReference>
<evidence type="ECO:0000313" key="11">
    <source>
        <dbReference type="EMBL" id="NDV31468.1"/>
    </source>
</evidence>
<dbReference type="SMART" id="SM00487">
    <property type="entry name" value="DEXDc"/>
    <property type="match status" value="1"/>
</dbReference>
<evidence type="ECO:0000256" key="1">
    <source>
        <dbReference type="ARBA" id="ARBA00012552"/>
    </source>
</evidence>
<dbReference type="SUPFAM" id="SSF52540">
    <property type="entry name" value="P-loop containing nucleoside triphosphate hydrolases"/>
    <property type="match status" value="1"/>
</dbReference>
<dbReference type="Gene3D" id="3.40.50.300">
    <property type="entry name" value="P-loop containing nucleotide triphosphate hydrolases"/>
    <property type="match status" value="2"/>
</dbReference>
<dbReference type="PROSITE" id="PS51194">
    <property type="entry name" value="HELICASE_CTER"/>
    <property type="match status" value="1"/>
</dbReference>
<dbReference type="CDD" id="cd18787">
    <property type="entry name" value="SF2_C_DEAD"/>
    <property type="match status" value="1"/>
</dbReference>
<feature type="domain" description="Helicase ATP-binding" evidence="9">
    <location>
        <begin position="29"/>
        <end position="212"/>
    </location>
</feature>
<evidence type="ECO:0000259" key="9">
    <source>
        <dbReference type="PROSITE" id="PS51192"/>
    </source>
</evidence>
<feature type="region of interest" description="Disordered" evidence="8">
    <location>
        <begin position="415"/>
        <end position="434"/>
    </location>
</feature>
<evidence type="ECO:0000256" key="7">
    <source>
        <dbReference type="ARBA" id="ARBA00047984"/>
    </source>
</evidence>
<evidence type="ECO:0000256" key="8">
    <source>
        <dbReference type="SAM" id="MobiDB-lite"/>
    </source>
</evidence>
<keyword evidence="3" id="KW-0378">Hydrolase</keyword>
<dbReference type="Pfam" id="PF00270">
    <property type="entry name" value="DEAD"/>
    <property type="match status" value="1"/>
</dbReference>
<comment type="catalytic activity">
    <reaction evidence="7">
        <text>ATP + H2O = ADP + phosphate + H(+)</text>
        <dbReference type="Rhea" id="RHEA:13065"/>
        <dbReference type="ChEBI" id="CHEBI:15377"/>
        <dbReference type="ChEBI" id="CHEBI:15378"/>
        <dbReference type="ChEBI" id="CHEBI:30616"/>
        <dbReference type="ChEBI" id="CHEBI:43474"/>
        <dbReference type="ChEBI" id="CHEBI:456216"/>
        <dbReference type="EC" id="3.6.4.13"/>
    </reaction>
</comment>
<dbReference type="GO" id="GO:0003724">
    <property type="term" value="F:RNA helicase activity"/>
    <property type="evidence" value="ECO:0007669"/>
    <property type="project" value="UniProtKB-EC"/>
</dbReference>
<keyword evidence="5" id="KW-0067">ATP-binding</keyword>
<keyword evidence="4" id="KW-0347">Helicase</keyword>
<dbReference type="AlphaFoldDB" id="A0A6B2L3P0"/>
<dbReference type="PANTHER" id="PTHR47958">
    <property type="entry name" value="ATP-DEPENDENT RNA HELICASE DBP3"/>
    <property type="match status" value="1"/>
</dbReference>
<dbReference type="InterPro" id="IPR027417">
    <property type="entry name" value="P-loop_NTPase"/>
</dbReference>
<dbReference type="CDD" id="cd17967">
    <property type="entry name" value="DEADc_DDX3_DDX4"/>
    <property type="match status" value="1"/>
</dbReference>
<protein>
    <recommendedName>
        <fullName evidence="1">RNA helicase</fullName>
        <ecNumber evidence="1">3.6.4.13</ecNumber>
    </recommendedName>
</protein>
<evidence type="ECO:0000256" key="3">
    <source>
        <dbReference type="ARBA" id="ARBA00022801"/>
    </source>
</evidence>
<dbReference type="EC" id="3.6.4.13" evidence="1"/>
<dbReference type="GO" id="GO:0005524">
    <property type="term" value="F:ATP binding"/>
    <property type="evidence" value="ECO:0007669"/>
    <property type="project" value="UniProtKB-KW"/>
</dbReference>
<name>A0A6B2L3P0_9EUKA</name>
<organism evidence="11">
    <name type="scientific">Arcella intermedia</name>
    <dbReference type="NCBI Taxonomy" id="1963864"/>
    <lineage>
        <taxon>Eukaryota</taxon>
        <taxon>Amoebozoa</taxon>
        <taxon>Tubulinea</taxon>
        <taxon>Elardia</taxon>
        <taxon>Arcellinida</taxon>
        <taxon>Sphaerothecina</taxon>
        <taxon>Arcellidae</taxon>
        <taxon>Arcella</taxon>
    </lineage>
</organism>
<dbReference type="InterPro" id="IPR044763">
    <property type="entry name" value="Ded1/Dbp1_DEADc"/>
</dbReference>
<dbReference type="FunFam" id="3.40.50.300:FF:000008">
    <property type="entry name" value="ATP-dependent RNA helicase RhlB"/>
    <property type="match status" value="1"/>
</dbReference>